<accession>A0A512NCS6</accession>
<proteinExistence type="predicted"/>
<gene>
    <name evidence="2" type="ORF">RSO01_39120</name>
</gene>
<dbReference type="Proteomes" id="UP000321058">
    <property type="component" value="Unassembled WGS sequence"/>
</dbReference>
<feature type="chain" id="PRO_5022108990" description="Lipoprotein" evidence="1">
    <location>
        <begin position="22"/>
        <end position="103"/>
    </location>
</feature>
<dbReference type="EMBL" id="BKAJ01000069">
    <property type="protein sequence ID" value="GEP56746.1"/>
    <property type="molecule type" value="Genomic_DNA"/>
</dbReference>
<evidence type="ECO:0000256" key="1">
    <source>
        <dbReference type="SAM" id="SignalP"/>
    </source>
</evidence>
<name>A0A512NCS6_9HYPH</name>
<comment type="caution">
    <text evidence="2">The sequence shown here is derived from an EMBL/GenBank/DDBJ whole genome shotgun (WGS) entry which is preliminary data.</text>
</comment>
<keyword evidence="1" id="KW-0732">Signal</keyword>
<protein>
    <recommendedName>
        <fullName evidence="4">Lipoprotein</fullName>
    </recommendedName>
</protein>
<evidence type="ECO:0008006" key="4">
    <source>
        <dbReference type="Google" id="ProtNLM"/>
    </source>
</evidence>
<evidence type="ECO:0000313" key="3">
    <source>
        <dbReference type="Proteomes" id="UP000321058"/>
    </source>
</evidence>
<dbReference type="AlphaFoldDB" id="A0A512NCS6"/>
<dbReference type="PROSITE" id="PS51257">
    <property type="entry name" value="PROKAR_LIPOPROTEIN"/>
    <property type="match status" value="1"/>
</dbReference>
<evidence type="ECO:0000313" key="2">
    <source>
        <dbReference type="EMBL" id="GEP56746.1"/>
    </source>
</evidence>
<sequence length="103" mass="10642">MVLRVTARSIVVLGMAVLAVACTDPKTVPGPDPSSDTNATMVTWTDGKQAIQITCGMPGGCQNRALAMCKGNYTVLNMDNMPTRGDASAVRGRGTVVVRCAGA</sequence>
<dbReference type="OrthoDB" id="7376072at2"/>
<keyword evidence="3" id="KW-1185">Reference proteome</keyword>
<organism evidence="2 3">
    <name type="scientific">Reyranella soli</name>
    <dbReference type="NCBI Taxonomy" id="1230389"/>
    <lineage>
        <taxon>Bacteria</taxon>
        <taxon>Pseudomonadati</taxon>
        <taxon>Pseudomonadota</taxon>
        <taxon>Alphaproteobacteria</taxon>
        <taxon>Hyphomicrobiales</taxon>
        <taxon>Reyranellaceae</taxon>
        <taxon>Reyranella</taxon>
    </lineage>
</organism>
<reference evidence="2 3" key="1">
    <citation type="submission" date="2019-07" db="EMBL/GenBank/DDBJ databases">
        <title>Whole genome shotgun sequence of Reyranella soli NBRC 108950.</title>
        <authorList>
            <person name="Hosoyama A."/>
            <person name="Uohara A."/>
            <person name="Ohji S."/>
            <person name="Ichikawa N."/>
        </authorList>
    </citation>
    <scope>NUCLEOTIDE SEQUENCE [LARGE SCALE GENOMIC DNA]</scope>
    <source>
        <strain evidence="2 3">NBRC 108950</strain>
    </source>
</reference>
<feature type="signal peptide" evidence="1">
    <location>
        <begin position="1"/>
        <end position="21"/>
    </location>
</feature>